<name>A0A8H4A4V6_GIGMA</name>
<feature type="repeat" description="PPR" evidence="1">
    <location>
        <begin position="574"/>
        <end position="608"/>
    </location>
</feature>
<keyword evidence="3" id="KW-1185">Reference proteome</keyword>
<dbReference type="PROSITE" id="PS51375">
    <property type="entry name" value="PPR"/>
    <property type="match status" value="5"/>
</dbReference>
<dbReference type="AlphaFoldDB" id="A0A8H4A4V6"/>
<feature type="repeat" description="PPR" evidence="1">
    <location>
        <begin position="504"/>
        <end position="538"/>
    </location>
</feature>
<organism evidence="2 3">
    <name type="scientific">Gigaspora margarita</name>
    <dbReference type="NCBI Taxonomy" id="4874"/>
    <lineage>
        <taxon>Eukaryota</taxon>
        <taxon>Fungi</taxon>
        <taxon>Fungi incertae sedis</taxon>
        <taxon>Mucoromycota</taxon>
        <taxon>Glomeromycotina</taxon>
        <taxon>Glomeromycetes</taxon>
        <taxon>Diversisporales</taxon>
        <taxon>Gigasporaceae</taxon>
        <taxon>Gigaspora</taxon>
    </lineage>
</organism>
<dbReference type="InterPro" id="IPR011990">
    <property type="entry name" value="TPR-like_helical_dom_sf"/>
</dbReference>
<dbReference type="Gene3D" id="1.25.40.10">
    <property type="entry name" value="Tetratricopeptide repeat domain"/>
    <property type="match status" value="4"/>
</dbReference>
<dbReference type="Proteomes" id="UP000439903">
    <property type="component" value="Unassembled WGS sequence"/>
</dbReference>
<accession>A0A8H4A4V6</accession>
<evidence type="ECO:0000313" key="3">
    <source>
        <dbReference type="Proteomes" id="UP000439903"/>
    </source>
</evidence>
<dbReference type="EMBL" id="WTPW01001668">
    <property type="protein sequence ID" value="KAF0421510.1"/>
    <property type="molecule type" value="Genomic_DNA"/>
</dbReference>
<sequence>MEIKCHLHPIVDLFVVMNVKRGFTFGRSSDFSFVRSFVFCQGFRLSSPFIIFVRGFMFRHFDETFRLSPVFRFTPRFQVRNVSSNNYRTDDDILIDSTLTKNLVSTKLASKNFNEFRTLIESLYSYKNDREKAWEIYRNIVNNDLMVHMKMDHMELLLNLLCDNPDNKTFELLDQVMKDVYLFRKRNLIRPILYARVLKLSAQLGNFKVVSDIIRQMTSLGYYIEKPHVKEVVKQCVDAESAYRILDAIIVSHFEADCEWYHTLIQAYCENEDIVSALEVLRLYNLSGQRPRIKFYSTIIHKLAKKGEMELAETLVNEMTEYFGPPNYSMFNSLIVGYSKKKDKDMVFKTYQKMLNMGIEPTKDIYTTLIFFHLRQKDIHEASILYKQMTEKGIEHDSYLFAALIYLRGILDDSEGARKTYDKMKAAGVIPNTVSFNQLIYSHARDKKISAPQIEALYLEMLAEKLEPNHYTFELLIDAMSKRHAFAKICEVFNEMSQKNIPITDVAYNSPIRHHGLAGNMELAWKFFNRMISAGIEPSMYIYTSIISLATASSDFAIAIKAFKDLLARGLTPNVHVYSALITALVKSGNTNKAIEMLNHMVNHGVSPNHITFTSLIQGFANKRNYEKGKEMYELMKKSNIIPDRFTFYHLEKLYKTTGHVEEIKELHEDMKKYGMDPRSRERILIKGKGSFYWRSRILIKRRIERQKANINPEEQYAIKKRQRKLWKRRNRIREAALQRLYSNLQSGQSLEPYSIWKKKYIQENYEDLQRYKKAETFPF</sequence>
<dbReference type="GO" id="GO:0007005">
    <property type="term" value="P:mitochondrion organization"/>
    <property type="evidence" value="ECO:0007669"/>
    <property type="project" value="TreeGrafter"/>
</dbReference>
<dbReference type="NCBIfam" id="TIGR00756">
    <property type="entry name" value="PPR"/>
    <property type="match status" value="5"/>
</dbReference>
<dbReference type="Pfam" id="PF13041">
    <property type="entry name" value="PPR_2"/>
    <property type="match status" value="2"/>
</dbReference>
<comment type="caution">
    <text evidence="2">The sequence shown here is derived from an EMBL/GenBank/DDBJ whole genome shotgun (WGS) entry which is preliminary data.</text>
</comment>
<feature type="repeat" description="PPR" evidence="1">
    <location>
        <begin position="644"/>
        <end position="678"/>
    </location>
</feature>
<evidence type="ECO:0000313" key="2">
    <source>
        <dbReference type="EMBL" id="KAF0421510.1"/>
    </source>
</evidence>
<dbReference type="PANTHER" id="PTHR47934">
    <property type="entry name" value="PENTATRICOPEPTIDE REPEAT-CONTAINING PROTEIN PET309, MITOCHONDRIAL"/>
    <property type="match status" value="1"/>
</dbReference>
<protein>
    <submittedName>
        <fullName evidence="2">Pentatricopeptide repeat-containing protein</fullName>
    </submittedName>
</protein>
<dbReference type="GO" id="GO:0003729">
    <property type="term" value="F:mRNA binding"/>
    <property type="evidence" value="ECO:0007669"/>
    <property type="project" value="TreeGrafter"/>
</dbReference>
<dbReference type="OrthoDB" id="185373at2759"/>
<reference evidence="2 3" key="1">
    <citation type="journal article" date="2019" name="Environ. Microbiol.">
        <title>At the nexus of three kingdoms: the genome of the mycorrhizal fungus Gigaspora margarita provides insights into plant, endobacterial and fungal interactions.</title>
        <authorList>
            <person name="Venice F."/>
            <person name="Ghignone S."/>
            <person name="Salvioli di Fossalunga A."/>
            <person name="Amselem J."/>
            <person name="Novero M."/>
            <person name="Xianan X."/>
            <person name="Sedzielewska Toro K."/>
            <person name="Morin E."/>
            <person name="Lipzen A."/>
            <person name="Grigoriev I.V."/>
            <person name="Henrissat B."/>
            <person name="Martin F.M."/>
            <person name="Bonfante P."/>
        </authorList>
    </citation>
    <scope>NUCLEOTIDE SEQUENCE [LARGE SCALE GENOMIC DNA]</scope>
    <source>
        <strain evidence="2 3">BEG34</strain>
    </source>
</reference>
<dbReference type="InterPro" id="IPR002885">
    <property type="entry name" value="PPR_rpt"/>
</dbReference>
<dbReference type="PANTHER" id="PTHR47934:SF6">
    <property type="entry name" value="MITOCHONDRIAL GROUP I INTRON SPLICING FACTOR CCM1-RELATED"/>
    <property type="match status" value="1"/>
</dbReference>
<dbReference type="GO" id="GO:0005739">
    <property type="term" value="C:mitochondrion"/>
    <property type="evidence" value="ECO:0007669"/>
    <property type="project" value="TreeGrafter"/>
</dbReference>
<dbReference type="GO" id="GO:0006396">
    <property type="term" value="P:RNA processing"/>
    <property type="evidence" value="ECO:0007669"/>
    <property type="project" value="TreeGrafter"/>
</dbReference>
<dbReference type="SUPFAM" id="SSF81901">
    <property type="entry name" value="HCP-like"/>
    <property type="match status" value="2"/>
</dbReference>
<gene>
    <name evidence="2" type="ORF">F8M41_006726</name>
</gene>
<feature type="repeat" description="PPR" evidence="1">
    <location>
        <begin position="609"/>
        <end position="643"/>
    </location>
</feature>
<dbReference type="Pfam" id="PF13812">
    <property type="entry name" value="PPR_3"/>
    <property type="match status" value="2"/>
</dbReference>
<evidence type="ECO:0000256" key="1">
    <source>
        <dbReference type="PROSITE-ProRule" id="PRU00708"/>
    </source>
</evidence>
<feature type="repeat" description="PPR" evidence="1">
    <location>
        <begin position="327"/>
        <end position="361"/>
    </location>
</feature>
<proteinExistence type="predicted"/>
<dbReference type="Pfam" id="PF01535">
    <property type="entry name" value="PPR"/>
    <property type="match status" value="2"/>
</dbReference>
<dbReference type="InterPro" id="IPR051114">
    <property type="entry name" value="Mito_RNA_Proc_CCM1"/>
</dbReference>